<dbReference type="SMART" id="SM00388">
    <property type="entry name" value="HisKA"/>
    <property type="match status" value="1"/>
</dbReference>
<keyword evidence="13 14" id="KW-0472">Membrane</keyword>
<dbReference type="PANTHER" id="PTHR45528">
    <property type="entry name" value="SENSOR HISTIDINE KINASE CPXA"/>
    <property type="match status" value="1"/>
</dbReference>
<dbReference type="SUPFAM" id="SSF47384">
    <property type="entry name" value="Homodimeric domain of signal transducing histidine kinase"/>
    <property type="match status" value="1"/>
</dbReference>
<evidence type="ECO:0000256" key="12">
    <source>
        <dbReference type="ARBA" id="ARBA00023012"/>
    </source>
</evidence>
<dbReference type="InterPro" id="IPR005467">
    <property type="entry name" value="His_kinase_dom"/>
</dbReference>
<evidence type="ECO:0000256" key="6">
    <source>
        <dbReference type="ARBA" id="ARBA00022679"/>
    </source>
</evidence>
<dbReference type="STRING" id="1561.NPD11_1604"/>
<keyword evidence="5" id="KW-0597">Phosphoprotein</keyword>
<keyword evidence="11 14" id="KW-1133">Transmembrane helix</keyword>
<dbReference type="PANTHER" id="PTHR45528:SF1">
    <property type="entry name" value="SENSOR HISTIDINE KINASE CPXA"/>
    <property type="match status" value="1"/>
</dbReference>
<dbReference type="AlphaFoldDB" id="A0A0A7FTJ7"/>
<dbReference type="RefSeq" id="WP_070099197.1">
    <property type="nucleotide sequence ID" value="NZ_CP006905.1"/>
</dbReference>
<reference evidence="16 17" key="1">
    <citation type="journal article" date="2015" name="Infect. Genet. Evol.">
        <title>Genomic sequences of six botulinum neurotoxin-producing strains representing three clostridial species illustrate the mobility and diversity of botulinum neurotoxin genes.</title>
        <authorList>
            <person name="Smith T.J."/>
            <person name="Hill K.K."/>
            <person name="Xie G."/>
            <person name="Foley B.T."/>
            <person name="Williamson C.H."/>
            <person name="Foster J.T."/>
            <person name="Johnson S.L."/>
            <person name="Chertkov O."/>
            <person name="Teshima H."/>
            <person name="Gibbons H.S."/>
            <person name="Johnsky L.A."/>
            <person name="Karavis M.A."/>
            <person name="Smith L.A."/>
        </authorList>
    </citation>
    <scope>NUCLEOTIDE SEQUENCE [LARGE SCALE GENOMIC DNA]</scope>
    <source>
        <strain evidence="16">Sullivan</strain>
    </source>
</reference>
<dbReference type="FunFam" id="3.30.565.10:FF:000013">
    <property type="entry name" value="Two-component sensor histidine kinase"/>
    <property type="match status" value="1"/>
</dbReference>
<dbReference type="InterPro" id="IPR003661">
    <property type="entry name" value="HisK_dim/P_dom"/>
</dbReference>
<evidence type="ECO:0000313" key="16">
    <source>
        <dbReference type="EMBL" id="AIY82245.1"/>
    </source>
</evidence>
<dbReference type="Gene3D" id="1.10.287.130">
    <property type="match status" value="1"/>
</dbReference>
<dbReference type="SMART" id="SM00387">
    <property type="entry name" value="HATPase_c"/>
    <property type="match status" value="1"/>
</dbReference>
<dbReference type="HOGENOM" id="CLU_000445_89_3_9"/>
<dbReference type="InterPro" id="IPR003594">
    <property type="entry name" value="HATPase_dom"/>
</dbReference>
<dbReference type="InterPro" id="IPR036890">
    <property type="entry name" value="HATPase_C_sf"/>
</dbReference>
<evidence type="ECO:0000256" key="7">
    <source>
        <dbReference type="ARBA" id="ARBA00022692"/>
    </source>
</evidence>
<dbReference type="EMBL" id="CP006905">
    <property type="protein sequence ID" value="AIY82245.1"/>
    <property type="molecule type" value="Genomic_DNA"/>
</dbReference>
<keyword evidence="10" id="KW-0067">ATP-binding</keyword>
<feature type="transmembrane region" description="Helical" evidence="14">
    <location>
        <begin position="309"/>
        <end position="327"/>
    </location>
</feature>
<dbReference type="GO" id="GO:0000155">
    <property type="term" value="F:phosphorelay sensor kinase activity"/>
    <property type="evidence" value="ECO:0007669"/>
    <property type="project" value="InterPro"/>
</dbReference>
<evidence type="ECO:0000256" key="4">
    <source>
        <dbReference type="ARBA" id="ARBA00022475"/>
    </source>
</evidence>
<dbReference type="SUPFAM" id="SSF55874">
    <property type="entry name" value="ATPase domain of HSP90 chaperone/DNA topoisomerase II/histidine kinase"/>
    <property type="match status" value="1"/>
</dbReference>
<keyword evidence="9 16" id="KW-0418">Kinase</keyword>
<dbReference type="Pfam" id="PF02518">
    <property type="entry name" value="HATPase_c"/>
    <property type="match status" value="1"/>
</dbReference>
<evidence type="ECO:0000256" key="3">
    <source>
        <dbReference type="ARBA" id="ARBA00012438"/>
    </source>
</evidence>
<evidence type="ECO:0000256" key="8">
    <source>
        <dbReference type="ARBA" id="ARBA00022741"/>
    </source>
</evidence>
<evidence type="ECO:0000256" key="13">
    <source>
        <dbReference type="ARBA" id="ARBA00023136"/>
    </source>
</evidence>
<evidence type="ECO:0000256" key="2">
    <source>
        <dbReference type="ARBA" id="ARBA00004651"/>
    </source>
</evidence>
<keyword evidence="6" id="KW-0808">Transferase</keyword>
<evidence type="ECO:0000256" key="1">
    <source>
        <dbReference type="ARBA" id="ARBA00000085"/>
    </source>
</evidence>
<name>A0A0A7FTJ7_9CLOT</name>
<dbReference type="GO" id="GO:0005886">
    <property type="term" value="C:plasma membrane"/>
    <property type="evidence" value="ECO:0007669"/>
    <property type="project" value="UniProtKB-SubCell"/>
</dbReference>
<sequence>MDIRLKSKLRTYFNNVWLLEIIIVIVVSIICADVSINYFKSTSSKDGTGVIQAVFNRQSFYKNSLKNEGKILSTDIYDRTNSLNKLLYATDREKDGIRNNIYDNSFYSKKINDQNRKLPENIYFIIRNKFTDEIFTNDPFFQGVKKIQGENLYKVIEEKFKGEHIITYSCNNVNIYNKLVEDGDIEYSNKVLKDFEEIYYTPQSTYQPEVTRAIEELTMFCILLIIGLFLLFKIIYVFFSKKGKVVIRGNIIKDIIYIFKHAFKYRGPRRTMVISIIAGTIFYIVYLYLLAIGGTQNNIVANFFRQYPFKGSFLIIILPMIGIMYSIKRNIEIGMVKDDLKIINDGNFEHTIKEIGGVEIRELIQNINKMKEGYNIAVDEALQNEKLKTELISNVSHDLKTPLTSIINYVNILQDDRISEEERKDYLKILERKSNKLKSLIEDLFEVSKINSGKLQLKKDSIDVVSLIYQVIGEFSSLYEDKGIEFKVDCDEDEIIMELDGIMISRVIENIVINALKYSLENTRVYANIIKEEDGVLISFKNVANYEMEFNEAEMFERFARGDKSRTSAVEGSGLGLAITKSIVELHEGTTRIKREGDLFKIYVFLPFKTLDSDEEKESV</sequence>
<evidence type="ECO:0000256" key="10">
    <source>
        <dbReference type="ARBA" id="ARBA00022840"/>
    </source>
</evidence>
<dbReference type="KEGG" id="cbv:U729_1390"/>
<dbReference type="Gene3D" id="3.30.565.10">
    <property type="entry name" value="Histidine kinase-like ATPase, C-terminal domain"/>
    <property type="match status" value="1"/>
</dbReference>
<keyword evidence="8" id="KW-0547">Nucleotide-binding</keyword>
<evidence type="ECO:0000313" key="17">
    <source>
        <dbReference type="Proteomes" id="UP000030635"/>
    </source>
</evidence>
<protein>
    <recommendedName>
        <fullName evidence="3">histidine kinase</fullName>
        <ecNumber evidence="3">2.7.13.3</ecNumber>
    </recommendedName>
</protein>
<dbReference type="InterPro" id="IPR050398">
    <property type="entry name" value="HssS/ArlS-like"/>
</dbReference>
<dbReference type="GO" id="GO:0005524">
    <property type="term" value="F:ATP binding"/>
    <property type="evidence" value="ECO:0007669"/>
    <property type="project" value="UniProtKB-KW"/>
</dbReference>
<evidence type="ECO:0000256" key="9">
    <source>
        <dbReference type="ARBA" id="ARBA00022777"/>
    </source>
</evidence>
<dbReference type="Proteomes" id="UP000030635">
    <property type="component" value="Chromosome"/>
</dbReference>
<feature type="domain" description="Histidine kinase" evidence="15">
    <location>
        <begin position="394"/>
        <end position="610"/>
    </location>
</feature>
<dbReference type="eggNOG" id="COG2205">
    <property type="taxonomic scope" value="Bacteria"/>
</dbReference>
<dbReference type="CDD" id="cd00082">
    <property type="entry name" value="HisKA"/>
    <property type="match status" value="1"/>
</dbReference>
<dbReference type="PROSITE" id="PS50109">
    <property type="entry name" value="HIS_KIN"/>
    <property type="match status" value="1"/>
</dbReference>
<feature type="transmembrane region" description="Helical" evidence="14">
    <location>
        <begin position="271"/>
        <end position="289"/>
    </location>
</feature>
<dbReference type="PRINTS" id="PR00344">
    <property type="entry name" value="BCTRLSENSOR"/>
</dbReference>
<proteinExistence type="predicted"/>
<evidence type="ECO:0000256" key="11">
    <source>
        <dbReference type="ARBA" id="ARBA00022989"/>
    </source>
</evidence>
<keyword evidence="7 14" id="KW-0812">Transmembrane</keyword>
<organism evidence="16 17">
    <name type="scientific">Clostridium baratii str. Sullivan</name>
    <dbReference type="NCBI Taxonomy" id="1415775"/>
    <lineage>
        <taxon>Bacteria</taxon>
        <taxon>Bacillati</taxon>
        <taxon>Bacillota</taxon>
        <taxon>Clostridia</taxon>
        <taxon>Eubacteriales</taxon>
        <taxon>Clostridiaceae</taxon>
        <taxon>Clostridium</taxon>
    </lineage>
</organism>
<keyword evidence="4" id="KW-1003">Cell membrane</keyword>
<feature type="transmembrane region" description="Helical" evidence="14">
    <location>
        <begin position="12"/>
        <end position="36"/>
    </location>
</feature>
<evidence type="ECO:0000256" key="14">
    <source>
        <dbReference type="SAM" id="Phobius"/>
    </source>
</evidence>
<comment type="subcellular location">
    <subcellularLocation>
        <location evidence="2">Cell membrane</location>
        <topology evidence="2">Multi-pass membrane protein</topology>
    </subcellularLocation>
</comment>
<dbReference type="EC" id="2.7.13.3" evidence="3"/>
<comment type="catalytic activity">
    <reaction evidence="1">
        <text>ATP + protein L-histidine = ADP + protein N-phospho-L-histidine.</text>
        <dbReference type="EC" id="2.7.13.3"/>
    </reaction>
</comment>
<keyword evidence="12" id="KW-0902">Two-component regulatory system</keyword>
<dbReference type="FunFam" id="1.10.287.130:FF:000008">
    <property type="entry name" value="Two-component sensor histidine kinase"/>
    <property type="match status" value="1"/>
</dbReference>
<keyword evidence="17" id="KW-1185">Reference proteome</keyword>
<evidence type="ECO:0000256" key="5">
    <source>
        <dbReference type="ARBA" id="ARBA00022553"/>
    </source>
</evidence>
<gene>
    <name evidence="16" type="ORF">U729_1390</name>
</gene>
<dbReference type="InterPro" id="IPR004358">
    <property type="entry name" value="Sig_transdc_His_kin-like_C"/>
</dbReference>
<feature type="transmembrane region" description="Helical" evidence="14">
    <location>
        <begin position="217"/>
        <end position="239"/>
    </location>
</feature>
<dbReference type="InterPro" id="IPR036097">
    <property type="entry name" value="HisK_dim/P_sf"/>
</dbReference>
<evidence type="ECO:0000259" key="15">
    <source>
        <dbReference type="PROSITE" id="PS50109"/>
    </source>
</evidence>
<accession>A0A0A7FTJ7</accession>
<dbReference type="Pfam" id="PF00512">
    <property type="entry name" value="HisKA"/>
    <property type="match status" value="1"/>
</dbReference>